<dbReference type="Proteomes" id="UP000785679">
    <property type="component" value="Unassembled WGS sequence"/>
</dbReference>
<feature type="compositionally biased region" description="Low complexity" evidence="1">
    <location>
        <begin position="132"/>
        <end position="142"/>
    </location>
</feature>
<keyword evidence="3" id="KW-1185">Reference proteome</keyword>
<reference evidence="2" key="1">
    <citation type="submission" date="2019-06" db="EMBL/GenBank/DDBJ databases">
        <authorList>
            <person name="Zheng W."/>
        </authorList>
    </citation>
    <scope>NUCLEOTIDE SEQUENCE</scope>
    <source>
        <strain evidence="2">QDHG01</strain>
    </source>
</reference>
<feature type="compositionally biased region" description="Polar residues" evidence="1">
    <location>
        <begin position="151"/>
        <end position="162"/>
    </location>
</feature>
<evidence type="ECO:0000313" key="3">
    <source>
        <dbReference type="Proteomes" id="UP000785679"/>
    </source>
</evidence>
<dbReference type="EMBL" id="RRYP01013113">
    <property type="protein sequence ID" value="TNV76696.1"/>
    <property type="molecule type" value="Genomic_DNA"/>
</dbReference>
<evidence type="ECO:0000256" key="1">
    <source>
        <dbReference type="SAM" id="MobiDB-lite"/>
    </source>
</evidence>
<evidence type="ECO:0000313" key="2">
    <source>
        <dbReference type="EMBL" id="TNV76696.1"/>
    </source>
</evidence>
<feature type="region of interest" description="Disordered" evidence="1">
    <location>
        <begin position="132"/>
        <end position="179"/>
    </location>
</feature>
<protein>
    <submittedName>
        <fullName evidence="2">Uncharacterized protein</fullName>
    </submittedName>
</protein>
<comment type="caution">
    <text evidence="2">The sequence shown here is derived from an EMBL/GenBank/DDBJ whole genome shotgun (WGS) entry which is preliminary data.</text>
</comment>
<gene>
    <name evidence="2" type="ORF">FGO68_gene14194</name>
</gene>
<organism evidence="2 3">
    <name type="scientific">Halteria grandinella</name>
    <dbReference type="NCBI Taxonomy" id="5974"/>
    <lineage>
        <taxon>Eukaryota</taxon>
        <taxon>Sar</taxon>
        <taxon>Alveolata</taxon>
        <taxon>Ciliophora</taxon>
        <taxon>Intramacronucleata</taxon>
        <taxon>Spirotrichea</taxon>
        <taxon>Stichotrichia</taxon>
        <taxon>Sporadotrichida</taxon>
        <taxon>Halteriidae</taxon>
        <taxon>Halteria</taxon>
    </lineage>
</organism>
<name>A0A8J8NK28_HALGN</name>
<sequence>METTTMQVRDHIAEFLLQLGLDKAQELWFDPFDQRVIPRHAVSDRRADLYAGHFFPLTNRRFQEICQLLERYNPYAQHRFAWRTYANQEAQEEVDRLVTELTPWKPMKPSSLFRVKDALRGEIEKNMTLITSPHTYTPTPTTALAGDASFPNRSKLQQSQGTSKKRRIQTVPPKQLRRSRLKTLVQSDRDCEMNSDPDVLQHFPQFYKLVESGARTSRSLSSGEQRKPFIV</sequence>
<proteinExistence type="predicted"/>
<accession>A0A8J8NK28</accession>
<dbReference type="AlphaFoldDB" id="A0A8J8NK28"/>